<organism evidence="1 2">
    <name type="scientific">Blepharisma stoltei</name>
    <dbReference type="NCBI Taxonomy" id="1481888"/>
    <lineage>
        <taxon>Eukaryota</taxon>
        <taxon>Sar</taxon>
        <taxon>Alveolata</taxon>
        <taxon>Ciliophora</taxon>
        <taxon>Postciliodesmatophora</taxon>
        <taxon>Heterotrichea</taxon>
        <taxon>Heterotrichida</taxon>
        <taxon>Blepharismidae</taxon>
        <taxon>Blepharisma</taxon>
    </lineage>
</organism>
<name>A0AAU9J8X4_9CILI</name>
<keyword evidence="2" id="KW-1185">Reference proteome</keyword>
<gene>
    <name evidence="1" type="ORF">BSTOLATCC_MIC30507</name>
</gene>
<accession>A0AAU9J8X4</accession>
<evidence type="ECO:0000313" key="2">
    <source>
        <dbReference type="Proteomes" id="UP001162131"/>
    </source>
</evidence>
<proteinExistence type="predicted"/>
<comment type="caution">
    <text evidence="1">The sequence shown here is derived from an EMBL/GenBank/DDBJ whole genome shotgun (WGS) entry which is preliminary data.</text>
</comment>
<dbReference type="AlphaFoldDB" id="A0AAU9J8X4"/>
<protein>
    <recommendedName>
        <fullName evidence="3">DNA endonuclease RBBP8</fullName>
    </recommendedName>
</protein>
<evidence type="ECO:0000313" key="1">
    <source>
        <dbReference type="EMBL" id="CAG9322127.1"/>
    </source>
</evidence>
<reference evidence="1" key="1">
    <citation type="submission" date="2021-09" db="EMBL/GenBank/DDBJ databases">
        <authorList>
            <consortium name="AG Swart"/>
            <person name="Singh M."/>
            <person name="Singh A."/>
            <person name="Seah K."/>
            <person name="Emmerich C."/>
        </authorList>
    </citation>
    <scope>NUCLEOTIDE SEQUENCE</scope>
    <source>
        <strain evidence="1">ATCC30299</strain>
    </source>
</reference>
<dbReference type="Proteomes" id="UP001162131">
    <property type="component" value="Unassembled WGS sequence"/>
</dbReference>
<dbReference type="EMBL" id="CAJZBQ010000030">
    <property type="protein sequence ID" value="CAG9322127.1"/>
    <property type="molecule type" value="Genomic_DNA"/>
</dbReference>
<evidence type="ECO:0008006" key="3">
    <source>
        <dbReference type="Google" id="ProtNLM"/>
    </source>
</evidence>
<sequence length="305" mass="35322">MKSNALKVNLSKDNKKLQEPGFNTRLKKETKVQAKLDGFLRSVPLIFPNLPKKQKIKFEKNSYEPCLENENNKALAFKIKEHEELYAYNIKEEPKNLSIHTKEIENGFPILNITRNEAEEDSDGFQMTKNLKISPNSEPDHTPYKRKLSPDFVSVKKIKTQMPLGSNAESIIPQKKSPDKPANYSLIENSKIEPATDLLKDSEGFITNKKKKLIVEADENLESKDYNFSRKHFPKIEPEEEANSPKFKTLSNKEKKNLKGYDCERCKPFYEAFSDCMDPSALKDLCSEHKHQYPPTKTPEWYYKV</sequence>